<name>A0A7S2IJC8_9EUKA</name>
<dbReference type="Gene3D" id="2.60.120.230">
    <property type="match status" value="1"/>
</dbReference>
<dbReference type="InterPro" id="IPR011042">
    <property type="entry name" value="6-blade_b-propeller_TolB-like"/>
</dbReference>
<sequence length="632" mass="69076">MPGIQLVCFGPYFPPAGAQALRKMQPEVNMSIVHHMIMFGGRRRSSWPTSSTPAMGASGCNNGNIMYAWARTGQTTPLGLNFDDVQSSSAGFKVGPGTNYEWIVLQIHYQQLNPKPVPDRSGVILSFESNPPKRPLDVQLMASWRIRIPPAVKMDECVACKVTRPGTAVAWRNHAHRLARDIYSEHFDVNGQLIDGQLGFKSAMEAQIFRVMPQQHSFSAGDTLLLHCNYDATSVRDRTTYMGADERTHEMCNQYFMVTDGMDLACTTPALSPERSFTSTYDQSTSKMAARGLGQVTGLAHDPASSRIYAIHRASNNFFSKTTIPTAAIIAFSYKGAVLAEICSDTFIVPHGLSIDHHGALWATDVSMHMIFRINPNGEGTVESAARACAIELTLGTRGKPGKGATMFDKPTDVAVHPVTNEVYIADGYGNSRVAVFSYEGTYLREFGSAGKEEGHFHIPHSIEIDKRGLLYVADRENSRVQIFDADGTFRSSWLSRASTSVSRAPYGRHCSSISYHKDLDLFVLAEGDNVVIRTPSGCDISQSQSPIRWPHDALILPFAGKNKNGLASDADYAVYVAELDGKRLSMYRKGSTGVGGGSSPYGRQLAAEEGGAAELETKLMAARNGSTYKIR</sequence>
<dbReference type="SUPFAM" id="SSF49742">
    <property type="entry name" value="PHM/PNGase F"/>
    <property type="match status" value="2"/>
</dbReference>
<evidence type="ECO:0000313" key="7">
    <source>
        <dbReference type="EMBL" id="CAD9521041.1"/>
    </source>
</evidence>
<feature type="repeat" description="NHL" evidence="5">
    <location>
        <begin position="399"/>
        <end position="440"/>
    </location>
</feature>
<evidence type="ECO:0000256" key="2">
    <source>
        <dbReference type="ARBA" id="ARBA00022737"/>
    </source>
</evidence>
<dbReference type="AlphaFoldDB" id="A0A7S2IJC8"/>
<dbReference type="PROSITE" id="PS51125">
    <property type="entry name" value="NHL"/>
    <property type="match status" value="2"/>
</dbReference>
<evidence type="ECO:0000256" key="4">
    <source>
        <dbReference type="ARBA" id="ARBA00023180"/>
    </source>
</evidence>
<dbReference type="CDD" id="cd14958">
    <property type="entry name" value="NHL_PAL_like"/>
    <property type="match status" value="1"/>
</dbReference>
<dbReference type="EMBL" id="HBGU01063215">
    <property type="protein sequence ID" value="CAD9521041.1"/>
    <property type="molecule type" value="Transcribed_RNA"/>
</dbReference>
<dbReference type="SUPFAM" id="SSF101898">
    <property type="entry name" value="NHL repeat"/>
    <property type="match status" value="1"/>
</dbReference>
<organism evidence="7">
    <name type="scientific">Haptolina brevifila</name>
    <dbReference type="NCBI Taxonomy" id="156173"/>
    <lineage>
        <taxon>Eukaryota</taxon>
        <taxon>Haptista</taxon>
        <taxon>Haptophyta</taxon>
        <taxon>Prymnesiophyceae</taxon>
        <taxon>Prymnesiales</taxon>
        <taxon>Prymnesiaceae</taxon>
        <taxon>Haptolina</taxon>
    </lineage>
</organism>
<keyword evidence="1" id="KW-0732">Signal</keyword>
<dbReference type="InterPro" id="IPR001258">
    <property type="entry name" value="NHL_repeat"/>
</dbReference>
<accession>A0A7S2IJC8</accession>
<proteinExistence type="predicted"/>
<dbReference type="Pfam" id="PF01436">
    <property type="entry name" value="NHL"/>
    <property type="match status" value="2"/>
</dbReference>
<dbReference type="InterPro" id="IPR014784">
    <property type="entry name" value="Cu2_ascorb_mOase-like_C"/>
</dbReference>
<dbReference type="PANTHER" id="PTHR10680">
    <property type="entry name" value="PEPTIDYL-GLYCINE ALPHA-AMIDATING MONOOXYGENASE"/>
    <property type="match status" value="1"/>
</dbReference>
<feature type="domain" description="Copper type II ascorbate-dependent monooxygenase C-terminal" evidence="6">
    <location>
        <begin position="159"/>
        <end position="265"/>
    </location>
</feature>
<keyword evidence="4" id="KW-0325">Glycoprotein</keyword>
<evidence type="ECO:0000259" key="6">
    <source>
        <dbReference type="Pfam" id="PF03712"/>
    </source>
</evidence>
<dbReference type="GO" id="GO:0005507">
    <property type="term" value="F:copper ion binding"/>
    <property type="evidence" value="ECO:0007669"/>
    <property type="project" value="InterPro"/>
</dbReference>
<dbReference type="Gene3D" id="2.60.120.310">
    <property type="entry name" value="Copper type II, ascorbate-dependent monooxygenase, N-terminal domain"/>
    <property type="match status" value="1"/>
</dbReference>
<dbReference type="InterPro" id="IPR036939">
    <property type="entry name" value="Cu2_ascorb_mOase_N_sf"/>
</dbReference>
<dbReference type="Pfam" id="PF03712">
    <property type="entry name" value="Cu2_monoox_C"/>
    <property type="match status" value="1"/>
</dbReference>
<keyword evidence="3" id="KW-1015">Disulfide bond</keyword>
<dbReference type="GO" id="GO:0016715">
    <property type="term" value="F:oxidoreductase activity, acting on paired donors, with incorporation or reduction of molecular oxygen, reduced ascorbate as one donor, and incorporation of one atom of oxygen"/>
    <property type="evidence" value="ECO:0007669"/>
    <property type="project" value="InterPro"/>
</dbReference>
<protein>
    <recommendedName>
        <fullName evidence="6">Copper type II ascorbate-dependent monooxygenase C-terminal domain-containing protein</fullName>
    </recommendedName>
</protein>
<evidence type="ECO:0000256" key="1">
    <source>
        <dbReference type="ARBA" id="ARBA00022729"/>
    </source>
</evidence>
<gene>
    <name evidence="7" type="ORF">CBRE1094_LOCUS34446</name>
</gene>
<evidence type="ECO:0000256" key="5">
    <source>
        <dbReference type="PROSITE-ProRule" id="PRU00504"/>
    </source>
</evidence>
<dbReference type="InterPro" id="IPR008977">
    <property type="entry name" value="PHM/PNGase_F_dom_sf"/>
</dbReference>
<feature type="repeat" description="NHL" evidence="5">
    <location>
        <begin position="444"/>
        <end position="487"/>
    </location>
</feature>
<reference evidence="7" key="1">
    <citation type="submission" date="2021-01" db="EMBL/GenBank/DDBJ databases">
        <authorList>
            <person name="Corre E."/>
            <person name="Pelletier E."/>
            <person name="Niang G."/>
            <person name="Scheremetjew M."/>
            <person name="Finn R."/>
            <person name="Kale V."/>
            <person name="Holt S."/>
            <person name="Cochrane G."/>
            <person name="Meng A."/>
            <person name="Brown T."/>
            <person name="Cohen L."/>
        </authorList>
    </citation>
    <scope>NUCLEOTIDE SEQUENCE</scope>
    <source>
        <strain evidence="7">UTEX LB 985</strain>
    </source>
</reference>
<keyword evidence="2" id="KW-0677">Repeat</keyword>
<dbReference type="InterPro" id="IPR024548">
    <property type="entry name" value="Cu2_monoox_C"/>
</dbReference>
<dbReference type="Gene3D" id="2.120.10.30">
    <property type="entry name" value="TolB, C-terminal domain"/>
    <property type="match status" value="1"/>
</dbReference>
<evidence type="ECO:0000256" key="3">
    <source>
        <dbReference type="ARBA" id="ARBA00023157"/>
    </source>
</evidence>